<sequence length="176" mass="18963">MILNRCSTLVLATSVSLLSGCSNIGPVKSGTENPCATLQSIVQDYDTGFENYRGTGSSFNMVTLYRAKEQLIKGHCEIWAWGNGDAAYTCTVGAPDQSVAEDRFREASNLLAQCLGPDWAQETSARERDGKPAGEVVSMQTNDPTAPSVSLHRVEDGRRQSLYLFVGPSGRAPANQ</sequence>
<evidence type="ECO:0000313" key="3">
    <source>
        <dbReference type="Proteomes" id="UP000664344"/>
    </source>
</evidence>
<gene>
    <name evidence="2" type="ORF">JYP53_17150</name>
</gene>
<keyword evidence="3" id="KW-1185">Reference proteome</keyword>
<dbReference type="EMBL" id="JAFKDB010000022">
    <property type="protein sequence ID" value="MBN7771637.1"/>
    <property type="molecule type" value="Genomic_DNA"/>
</dbReference>
<organism evidence="2 3">
    <name type="scientific">Marinobacter daepoensis</name>
    <dbReference type="NCBI Taxonomy" id="262077"/>
    <lineage>
        <taxon>Bacteria</taxon>
        <taxon>Pseudomonadati</taxon>
        <taxon>Pseudomonadota</taxon>
        <taxon>Gammaproteobacteria</taxon>
        <taxon>Pseudomonadales</taxon>
        <taxon>Marinobacteraceae</taxon>
        <taxon>Marinobacter</taxon>
    </lineage>
</organism>
<evidence type="ECO:0008006" key="4">
    <source>
        <dbReference type="Google" id="ProtNLM"/>
    </source>
</evidence>
<name>A0ABS3BJI2_9GAMM</name>
<accession>A0ABS3BJI2</accession>
<dbReference type="PROSITE" id="PS51257">
    <property type="entry name" value="PROKAR_LIPOPROTEIN"/>
    <property type="match status" value="1"/>
</dbReference>
<evidence type="ECO:0000256" key="1">
    <source>
        <dbReference type="SAM" id="MobiDB-lite"/>
    </source>
</evidence>
<proteinExistence type="predicted"/>
<evidence type="ECO:0000313" key="2">
    <source>
        <dbReference type="EMBL" id="MBN7771637.1"/>
    </source>
</evidence>
<protein>
    <recommendedName>
        <fullName evidence="4">Lipoprotein</fullName>
    </recommendedName>
</protein>
<dbReference type="RefSeq" id="WP_206558336.1">
    <property type="nucleotide sequence ID" value="NZ_JAFKDB010000022.1"/>
</dbReference>
<feature type="region of interest" description="Disordered" evidence="1">
    <location>
        <begin position="122"/>
        <end position="152"/>
    </location>
</feature>
<comment type="caution">
    <text evidence="2">The sequence shown here is derived from an EMBL/GenBank/DDBJ whole genome shotgun (WGS) entry which is preliminary data.</text>
</comment>
<dbReference type="Proteomes" id="UP000664344">
    <property type="component" value="Unassembled WGS sequence"/>
</dbReference>
<reference evidence="2 3" key="1">
    <citation type="submission" date="2021-02" db="EMBL/GenBank/DDBJ databases">
        <title>PHA producing bacteria isolated from coastal sediment in Guangdong, Shenzhen.</title>
        <authorList>
            <person name="Zheng W."/>
            <person name="Yu S."/>
            <person name="Huang Y."/>
        </authorList>
    </citation>
    <scope>NUCLEOTIDE SEQUENCE [LARGE SCALE GENOMIC DNA]</scope>
    <source>
        <strain evidence="2 3">TN21-5</strain>
    </source>
</reference>
<feature type="compositionally biased region" description="Polar residues" evidence="1">
    <location>
        <begin position="138"/>
        <end position="148"/>
    </location>
</feature>